<keyword evidence="1" id="KW-0812">Transmembrane</keyword>
<evidence type="ECO:0000313" key="2">
    <source>
        <dbReference type="EMBL" id="SVD74938.1"/>
    </source>
</evidence>
<organism evidence="2">
    <name type="scientific">marine metagenome</name>
    <dbReference type="NCBI Taxonomy" id="408172"/>
    <lineage>
        <taxon>unclassified sequences</taxon>
        <taxon>metagenomes</taxon>
        <taxon>ecological metagenomes</taxon>
    </lineage>
</organism>
<feature type="transmembrane region" description="Helical" evidence="1">
    <location>
        <begin position="26"/>
        <end position="45"/>
    </location>
</feature>
<feature type="non-terminal residue" evidence="2">
    <location>
        <position position="118"/>
    </location>
</feature>
<dbReference type="AlphaFoldDB" id="A0A382XXB9"/>
<feature type="non-terminal residue" evidence="2">
    <location>
        <position position="1"/>
    </location>
</feature>
<proteinExistence type="predicted"/>
<keyword evidence="1" id="KW-1133">Transmembrane helix</keyword>
<accession>A0A382XXB9</accession>
<dbReference type="SUPFAM" id="SSF103473">
    <property type="entry name" value="MFS general substrate transporter"/>
    <property type="match status" value="1"/>
</dbReference>
<evidence type="ECO:0000256" key="1">
    <source>
        <dbReference type="SAM" id="Phobius"/>
    </source>
</evidence>
<sequence>VSKALLSVELWGIAGQVFNVRQGKRLFGLIGSGELLATVVGGLATPMTVAVVGTQNLLLLSAAGIGGAIVVLQAIVRGHAKQLRRGEEEDDPQTDTGVIALGRHPYVRSLFVLSLVGV</sequence>
<feature type="transmembrane region" description="Helical" evidence="1">
    <location>
        <begin position="57"/>
        <end position="76"/>
    </location>
</feature>
<name>A0A382XXB9_9ZZZZ</name>
<keyword evidence="1" id="KW-0472">Membrane</keyword>
<dbReference type="InterPro" id="IPR036259">
    <property type="entry name" value="MFS_trans_sf"/>
</dbReference>
<gene>
    <name evidence="2" type="ORF">METZ01_LOCUS427792</name>
</gene>
<reference evidence="2" key="1">
    <citation type="submission" date="2018-05" db="EMBL/GenBank/DDBJ databases">
        <authorList>
            <person name="Lanie J.A."/>
            <person name="Ng W.-L."/>
            <person name="Kazmierczak K.M."/>
            <person name="Andrzejewski T.M."/>
            <person name="Davidsen T.M."/>
            <person name="Wayne K.J."/>
            <person name="Tettelin H."/>
            <person name="Glass J.I."/>
            <person name="Rusch D."/>
            <person name="Podicherti R."/>
            <person name="Tsui H.-C.T."/>
            <person name="Winkler M.E."/>
        </authorList>
    </citation>
    <scope>NUCLEOTIDE SEQUENCE</scope>
</reference>
<dbReference type="EMBL" id="UINC01170743">
    <property type="protein sequence ID" value="SVD74938.1"/>
    <property type="molecule type" value="Genomic_DNA"/>
</dbReference>
<protein>
    <submittedName>
        <fullName evidence="2">Uncharacterized protein</fullName>
    </submittedName>
</protein>